<proteinExistence type="predicted"/>
<evidence type="ECO:0000256" key="1">
    <source>
        <dbReference type="SAM" id="SignalP"/>
    </source>
</evidence>
<accession>A0A6C0GG35</accession>
<keyword evidence="1" id="KW-0732">Signal</keyword>
<dbReference type="RefSeq" id="WP_162442921.1">
    <property type="nucleotide sequence ID" value="NZ_CP048222.1"/>
</dbReference>
<evidence type="ECO:0000313" key="4">
    <source>
        <dbReference type="Proteomes" id="UP000480178"/>
    </source>
</evidence>
<gene>
    <name evidence="3" type="ORF">GXP67_09465</name>
</gene>
<dbReference type="InterPro" id="IPR014044">
    <property type="entry name" value="CAP_dom"/>
</dbReference>
<feature type="chain" id="PRO_5025694911" description="SCP domain-containing protein" evidence="1">
    <location>
        <begin position="21"/>
        <end position="230"/>
    </location>
</feature>
<dbReference type="EMBL" id="CP048222">
    <property type="protein sequence ID" value="QHT66869.1"/>
    <property type="molecule type" value="Genomic_DNA"/>
</dbReference>
<keyword evidence="4" id="KW-1185">Reference proteome</keyword>
<dbReference type="InterPro" id="IPR035940">
    <property type="entry name" value="CAP_sf"/>
</dbReference>
<feature type="domain" description="SCP" evidence="2">
    <location>
        <begin position="66"/>
        <end position="207"/>
    </location>
</feature>
<reference evidence="3 4" key="1">
    <citation type="submission" date="2020-01" db="EMBL/GenBank/DDBJ databases">
        <authorList>
            <person name="Kim M.K."/>
        </authorList>
    </citation>
    <scope>NUCLEOTIDE SEQUENCE [LARGE SCALE GENOMIC DNA]</scope>
    <source>
        <strain evidence="3 4">172606-1</strain>
    </source>
</reference>
<dbReference type="Gene3D" id="3.40.33.10">
    <property type="entry name" value="CAP"/>
    <property type="match status" value="1"/>
</dbReference>
<name>A0A6C0GG35_9BACT</name>
<organism evidence="3 4">
    <name type="scientific">Rhodocytophaga rosea</name>
    <dbReference type="NCBI Taxonomy" id="2704465"/>
    <lineage>
        <taxon>Bacteria</taxon>
        <taxon>Pseudomonadati</taxon>
        <taxon>Bacteroidota</taxon>
        <taxon>Cytophagia</taxon>
        <taxon>Cytophagales</taxon>
        <taxon>Rhodocytophagaceae</taxon>
        <taxon>Rhodocytophaga</taxon>
    </lineage>
</organism>
<dbReference type="Proteomes" id="UP000480178">
    <property type="component" value="Chromosome"/>
</dbReference>
<protein>
    <recommendedName>
        <fullName evidence="2">SCP domain-containing protein</fullName>
    </recommendedName>
</protein>
<evidence type="ECO:0000259" key="2">
    <source>
        <dbReference type="Pfam" id="PF00188"/>
    </source>
</evidence>
<dbReference type="KEGG" id="rhoz:GXP67_09465"/>
<evidence type="ECO:0000313" key="3">
    <source>
        <dbReference type="EMBL" id="QHT66869.1"/>
    </source>
</evidence>
<dbReference type="PANTHER" id="PTHR31157:SF1">
    <property type="entry name" value="SCP DOMAIN-CONTAINING PROTEIN"/>
    <property type="match status" value="1"/>
</dbReference>
<dbReference type="PANTHER" id="PTHR31157">
    <property type="entry name" value="SCP DOMAIN-CONTAINING PROTEIN"/>
    <property type="match status" value="1"/>
</dbReference>
<dbReference type="SUPFAM" id="SSF55797">
    <property type="entry name" value="PR-1-like"/>
    <property type="match status" value="1"/>
</dbReference>
<feature type="signal peptide" evidence="1">
    <location>
        <begin position="1"/>
        <end position="20"/>
    </location>
</feature>
<sequence length="230" mass="26306">MKAVAIFFIAVLFASFNLRNTDNFSDSLYNQYTYETFANLPAANQEIDLNNIDYELLNASIFYASNKQRALHKKKTFTFYPLLRDAAVTQSTQMVKYDFFDHQNPANAKLKTLKDRLESAGSAGKYTAAGENISEYFLMDYQAREPFRIERVNNRQVYLHSKTGKPIKPHTYRSFGEAIVADWMTSPGHRANILDDKFTHLGCGSLLSTKPNQFPKVKATQVFGRLKEAR</sequence>
<dbReference type="CDD" id="cd05379">
    <property type="entry name" value="CAP_bacterial"/>
    <property type="match status" value="1"/>
</dbReference>
<dbReference type="AlphaFoldDB" id="A0A6C0GG35"/>
<dbReference type="Pfam" id="PF00188">
    <property type="entry name" value="CAP"/>
    <property type="match status" value="1"/>
</dbReference>